<gene>
    <name evidence="13" type="primary">LOC129339781</name>
</gene>
<evidence type="ECO:0000256" key="9">
    <source>
        <dbReference type="RuleBase" id="RU000688"/>
    </source>
</evidence>
<feature type="domain" description="G-protein coupled receptors family 1 profile" evidence="11">
    <location>
        <begin position="1"/>
        <end position="229"/>
    </location>
</feature>
<feature type="transmembrane region" description="Helical" evidence="10">
    <location>
        <begin position="40"/>
        <end position="62"/>
    </location>
</feature>
<feature type="transmembrane region" description="Helical" evidence="10">
    <location>
        <begin position="300"/>
        <end position="326"/>
    </location>
</feature>
<dbReference type="PROSITE" id="PS00237">
    <property type="entry name" value="G_PROTEIN_RECEP_F1_1"/>
    <property type="match status" value="1"/>
</dbReference>
<evidence type="ECO:0000256" key="1">
    <source>
        <dbReference type="ARBA" id="ARBA00004141"/>
    </source>
</evidence>
<comment type="similarity">
    <text evidence="9">Belongs to the G-protein coupled receptor 1 family.</text>
</comment>
<feature type="transmembrane region" description="Helical" evidence="10">
    <location>
        <begin position="179"/>
        <end position="200"/>
    </location>
</feature>
<feature type="transmembrane region" description="Helical" evidence="10">
    <location>
        <begin position="480"/>
        <end position="500"/>
    </location>
</feature>
<evidence type="ECO:0000256" key="2">
    <source>
        <dbReference type="ARBA" id="ARBA00022692"/>
    </source>
</evidence>
<evidence type="ECO:0000256" key="8">
    <source>
        <dbReference type="ARBA" id="ARBA00023224"/>
    </source>
</evidence>
<dbReference type="GO" id="GO:0004930">
    <property type="term" value="F:G protein-coupled receptor activity"/>
    <property type="evidence" value="ECO:0007669"/>
    <property type="project" value="UniProtKB-KW"/>
</dbReference>
<accession>A0AA97LCI5</accession>
<dbReference type="AlphaFoldDB" id="A0AA97LCI5"/>
<dbReference type="InterPro" id="IPR000725">
    <property type="entry name" value="Olfact_rcpt"/>
</dbReference>
<keyword evidence="4 10" id="KW-1133">Transmembrane helix</keyword>
<keyword evidence="6 10" id="KW-0472">Membrane</keyword>
<keyword evidence="3" id="KW-0716">Sensory transduction</keyword>
<keyword evidence="12" id="KW-1185">Reference proteome</keyword>
<sequence>MYFFLSNLSFIDICHSTVTVPKMLADFLSTEKTISFGGCVAQMFFLHLFACTEIFLLTVMAYDRYVAICNPMHYLTVMNHKVCGLLAGTIWLGGTVHSLALIGMTLKLPFCGPQEVDNFFCDVPPVIRLACTDTYIIEVLIVSNSGLISVVCFVVLVVSYGVILVSLRNRFAEGRRKALSTCAAHLTVVTLFLGHCIFIYSRPSTSFKEDKVVSVFFTAVTPLLNPIIYTLRNEDMKRALNKLVGQKVNVEKNSTTCNPYSVKLPFFIPTSARASMIPGNDTTVKEFILSGLTTNHNVELALFAFFIVIYTSILIGNILIVATIVYDHHLHSPMYFFLSNLSFIDVCHSSVVMPKMLADFLTETKTISFGECIAQMFFLHLFACTEIFLLTIMAYDRYAAICNPLHYATIMSRRVCLQLAVAMWLGGLLHSIALTALTLNLPYCGPNDIDNFFCDVPLVIKLACADTYVFEVLIVSNSGLISVVCFVVLVISYVVILISLRNRFSEGRRKALSTCAAHLTVVTFFLGHCIFIYLRPAKSLAADKVVSIFFTAVTPLLNPVIYTLRNEDMISALNKLRGRQVTSGEKGQ</sequence>
<organism evidence="12 13">
    <name type="scientific">Eublepharis macularius</name>
    <name type="common">Leopard gecko</name>
    <name type="synonym">Cyrtodactylus macularius</name>
    <dbReference type="NCBI Taxonomy" id="481883"/>
    <lineage>
        <taxon>Eukaryota</taxon>
        <taxon>Metazoa</taxon>
        <taxon>Chordata</taxon>
        <taxon>Craniata</taxon>
        <taxon>Vertebrata</taxon>
        <taxon>Euteleostomi</taxon>
        <taxon>Lepidosauria</taxon>
        <taxon>Squamata</taxon>
        <taxon>Bifurcata</taxon>
        <taxon>Gekkota</taxon>
        <taxon>Eublepharidae</taxon>
        <taxon>Eublepharinae</taxon>
        <taxon>Eublepharis</taxon>
    </lineage>
</organism>
<dbReference type="KEGG" id="emc:129339781"/>
<protein>
    <submittedName>
        <fullName evidence="13">Olfactory receptor 4E1-like</fullName>
    </submittedName>
</protein>
<dbReference type="PRINTS" id="PR00237">
    <property type="entry name" value="GPCRRHODOPSN"/>
</dbReference>
<dbReference type="FunFam" id="1.20.1070.10:FF:000007">
    <property type="entry name" value="Olfactory receptor"/>
    <property type="match status" value="2"/>
</dbReference>
<keyword evidence="8 9" id="KW-0807">Transducer</keyword>
<evidence type="ECO:0000313" key="13">
    <source>
        <dbReference type="RefSeq" id="XP_054850339.1"/>
    </source>
</evidence>
<dbReference type="Pfam" id="PF13853">
    <property type="entry name" value="7tm_4"/>
    <property type="match status" value="2"/>
</dbReference>
<dbReference type="PROSITE" id="PS50262">
    <property type="entry name" value="G_PROTEIN_RECEP_F1_2"/>
    <property type="match status" value="2"/>
</dbReference>
<dbReference type="PRINTS" id="PR00245">
    <property type="entry name" value="OLFACTORYR"/>
</dbReference>
<dbReference type="InterPro" id="IPR050427">
    <property type="entry name" value="Olfactory_Receptors"/>
</dbReference>
<evidence type="ECO:0000256" key="3">
    <source>
        <dbReference type="ARBA" id="ARBA00022725"/>
    </source>
</evidence>
<dbReference type="GO" id="GO:0005886">
    <property type="term" value="C:plasma membrane"/>
    <property type="evidence" value="ECO:0007669"/>
    <property type="project" value="UniProtKB-ARBA"/>
</dbReference>
<evidence type="ECO:0000313" key="12">
    <source>
        <dbReference type="Proteomes" id="UP001190640"/>
    </source>
</evidence>
<evidence type="ECO:0000256" key="5">
    <source>
        <dbReference type="ARBA" id="ARBA00023040"/>
    </source>
</evidence>
<comment type="subcellular location">
    <subcellularLocation>
        <location evidence="1">Membrane</location>
        <topology evidence="1">Multi-pass membrane protein</topology>
    </subcellularLocation>
</comment>
<feature type="domain" description="G-protein coupled receptors family 1 profile" evidence="11">
    <location>
        <begin position="316"/>
        <end position="562"/>
    </location>
</feature>
<keyword evidence="5 9" id="KW-0297">G-protein coupled receptor</keyword>
<dbReference type="GO" id="GO:0004984">
    <property type="term" value="F:olfactory receptor activity"/>
    <property type="evidence" value="ECO:0007669"/>
    <property type="project" value="InterPro"/>
</dbReference>
<feature type="transmembrane region" description="Helical" evidence="10">
    <location>
        <begin position="147"/>
        <end position="167"/>
    </location>
</feature>
<feature type="transmembrane region" description="Helical" evidence="10">
    <location>
        <begin position="546"/>
        <end position="564"/>
    </location>
</feature>
<evidence type="ECO:0000256" key="10">
    <source>
        <dbReference type="SAM" id="Phobius"/>
    </source>
</evidence>
<feature type="transmembrane region" description="Helical" evidence="10">
    <location>
        <begin position="212"/>
        <end position="231"/>
    </location>
</feature>
<reference evidence="13" key="1">
    <citation type="submission" date="2025-08" db="UniProtKB">
        <authorList>
            <consortium name="RefSeq"/>
        </authorList>
    </citation>
    <scope>IDENTIFICATION</scope>
    <source>
        <tissue evidence="13">Blood</tissue>
    </source>
</reference>
<dbReference type="GeneID" id="129339781"/>
<dbReference type="PANTHER" id="PTHR48002">
    <property type="entry name" value="OLFACTORY RECEPTOR"/>
    <property type="match status" value="1"/>
</dbReference>
<feature type="transmembrane region" description="Helical" evidence="10">
    <location>
        <begin position="415"/>
        <end position="437"/>
    </location>
</feature>
<evidence type="ECO:0000259" key="11">
    <source>
        <dbReference type="PROSITE" id="PS50262"/>
    </source>
</evidence>
<keyword evidence="7 9" id="KW-0675">Receptor</keyword>
<dbReference type="InterPro" id="IPR000276">
    <property type="entry name" value="GPCR_Rhodpsn"/>
</dbReference>
<feature type="transmembrane region" description="Helical" evidence="10">
    <location>
        <begin position="373"/>
        <end position="395"/>
    </location>
</feature>
<feature type="transmembrane region" description="Helical" evidence="10">
    <location>
        <begin position="82"/>
        <end position="106"/>
    </location>
</feature>
<name>A0AA97LCI5_EUBMA</name>
<evidence type="ECO:0000256" key="6">
    <source>
        <dbReference type="ARBA" id="ARBA00023136"/>
    </source>
</evidence>
<evidence type="ECO:0000256" key="7">
    <source>
        <dbReference type="ARBA" id="ARBA00023170"/>
    </source>
</evidence>
<evidence type="ECO:0000256" key="4">
    <source>
        <dbReference type="ARBA" id="ARBA00022989"/>
    </source>
</evidence>
<dbReference type="InterPro" id="IPR017452">
    <property type="entry name" value="GPCR_Rhodpsn_7TM"/>
</dbReference>
<proteinExistence type="inferred from homology"/>
<dbReference type="Proteomes" id="UP001190640">
    <property type="component" value="Chromosome 12"/>
</dbReference>
<keyword evidence="2 9" id="KW-0812">Transmembrane</keyword>
<dbReference type="Gene3D" id="1.20.1070.10">
    <property type="entry name" value="Rhodopsin 7-helix transmembrane proteins"/>
    <property type="match status" value="2"/>
</dbReference>
<keyword evidence="3" id="KW-0552">Olfaction</keyword>
<dbReference type="SUPFAM" id="SSF81321">
    <property type="entry name" value="Family A G protein-coupled receptor-like"/>
    <property type="match status" value="2"/>
</dbReference>
<feature type="transmembrane region" description="Helical" evidence="10">
    <location>
        <begin position="512"/>
        <end position="534"/>
    </location>
</feature>
<dbReference type="RefSeq" id="XP_054850339.1">
    <property type="nucleotide sequence ID" value="XM_054994364.1"/>
</dbReference>